<gene>
    <name evidence="3" type="ORF">Ocin01_12426</name>
</gene>
<dbReference type="EMBL" id="LJIJ01000836">
    <property type="protein sequence ID" value="ODM94244.1"/>
    <property type="molecule type" value="Genomic_DNA"/>
</dbReference>
<proteinExistence type="predicted"/>
<evidence type="ECO:0000313" key="4">
    <source>
        <dbReference type="Proteomes" id="UP000094527"/>
    </source>
</evidence>
<protein>
    <submittedName>
        <fullName evidence="3">Uncharacterized protein</fullName>
    </submittedName>
</protein>
<keyword evidence="4" id="KW-1185">Reference proteome</keyword>
<keyword evidence="2" id="KW-0812">Transmembrane</keyword>
<name>A0A1D2MN26_ORCCI</name>
<feature type="transmembrane region" description="Helical" evidence="2">
    <location>
        <begin position="185"/>
        <end position="203"/>
    </location>
</feature>
<feature type="region of interest" description="Disordered" evidence="1">
    <location>
        <begin position="109"/>
        <end position="151"/>
    </location>
</feature>
<comment type="caution">
    <text evidence="3">The sequence shown here is derived from an EMBL/GenBank/DDBJ whole genome shotgun (WGS) entry which is preliminary data.</text>
</comment>
<evidence type="ECO:0000256" key="1">
    <source>
        <dbReference type="SAM" id="MobiDB-lite"/>
    </source>
</evidence>
<reference evidence="3 4" key="1">
    <citation type="journal article" date="2016" name="Genome Biol. Evol.">
        <title>Gene Family Evolution Reflects Adaptation to Soil Environmental Stressors in the Genome of the Collembolan Orchesella cincta.</title>
        <authorList>
            <person name="Faddeeva-Vakhrusheva A."/>
            <person name="Derks M.F."/>
            <person name="Anvar S.Y."/>
            <person name="Agamennone V."/>
            <person name="Suring W."/>
            <person name="Smit S."/>
            <person name="van Straalen N.M."/>
            <person name="Roelofs D."/>
        </authorList>
    </citation>
    <scope>NUCLEOTIDE SEQUENCE [LARGE SCALE GENOMIC DNA]</scope>
    <source>
        <tissue evidence="3">Mixed pool</tissue>
    </source>
</reference>
<evidence type="ECO:0000313" key="3">
    <source>
        <dbReference type="EMBL" id="ODM94244.1"/>
    </source>
</evidence>
<evidence type="ECO:0000256" key="2">
    <source>
        <dbReference type="SAM" id="Phobius"/>
    </source>
</evidence>
<accession>A0A1D2MN26</accession>
<dbReference type="Proteomes" id="UP000094527">
    <property type="component" value="Unassembled WGS sequence"/>
</dbReference>
<sequence>MCLFKSVNLSVSYCLSVEEAKSEGNCLAAGLLVEGAAEKPEKKLSIPAPKGDRQALEVGISKPESSFMLRLSQIETMASNKPVSLESSKDSSPVKTKALLSDEEDVIRRDPVSPMASQRTLNDPRLSSDFPEDNQNMSPADALQTSEPRRNLKDMPKPVSKFLISLPLLLVATSCFVQAKYYVGVFYILLVACIFFIVEVPRAN</sequence>
<feature type="compositionally biased region" description="Polar residues" evidence="1">
    <location>
        <begin position="133"/>
        <end position="146"/>
    </location>
</feature>
<keyword evidence="2" id="KW-1133">Transmembrane helix</keyword>
<dbReference type="AlphaFoldDB" id="A0A1D2MN26"/>
<organism evidence="3 4">
    <name type="scientific">Orchesella cincta</name>
    <name type="common">Springtail</name>
    <name type="synonym">Podura cincta</name>
    <dbReference type="NCBI Taxonomy" id="48709"/>
    <lineage>
        <taxon>Eukaryota</taxon>
        <taxon>Metazoa</taxon>
        <taxon>Ecdysozoa</taxon>
        <taxon>Arthropoda</taxon>
        <taxon>Hexapoda</taxon>
        <taxon>Collembola</taxon>
        <taxon>Entomobryomorpha</taxon>
        <taxon>Entomobryoidea</taxon>
        <taxon>Orchesellidae</taxon>
        <taxon>Orchesellinae</taxon>
        <taxon>Orchesella</taxon>
    </lineage>
</organism>
<keyword evidence="2" id="KW-0472">Membrane</keyword>